<evidence type="ECO:0000256" key="7">
    <source>
        <dbReference type="ARBA" id="ARBA00022553"/>
    </source>
</evidence>
<feature type="domain" description="WW" evidence="20">
    <location>
        <begin position="196"/>
        <end position="229"/>
    </location>
</feature>
<dbReference type="Gene3D" id="2.30.42.10">
    <property type="match status" value="5"/>
</dbReference>
<evidence type="ECO:0000256" key="13">
    <source>
        <dbReference type="ARBA" id="ARBA00033438"/>
    </source>
</evidence>
<dbReference type="PROSITE" id="PS50020">
    <property type="entry name" value="WW_DOMAIN_2"/>
    <property type="match status" value="2"/>
</dbReference>
<dbReference type="AlphaFoldDB" id="A0ABD1KYV1"/>
<dbReference type="Gene3D" id="2.20.70.10">
    <property type="match status" value="2"/>
</dbReference>
<dbReference type="InterPro" id="IPR036034">
    <property type="entry name" value="PDZ_sf"/>
</dbReference>
<evidence type="ECO:0000256" key="1">
    <source>
        <dbReference type="ARBA" id="ARBA00004202"/>
    </source>
</evidence>
<dbReference type="Pfam" id="PF00397">
    <property type="entry name" value="WW"/>
    <property type="match status" value="2"/>
</dbReference>
<dbReference type="FunFam" id="2.20.70.10:FF:000002">
    <property type="entry name" value="Membrane-associated guanylate kinase, WW and PDZ domain-containing protein 3 isoform 1"/>
    <property type="match status" value="1"/>
</dbReference>
<keyword evidence="5" id="KW-0796">Tight junction</keyword>
<feature type="signal peptide" evidence="19">
    <location>
        <begin position="1"/>
        <end position="16"/>
    </location>
</feature>
<feature type="compositionally biased region" description="Polar residues" evidence="18">
    <location>
        <begin position="1160"/>
        <end position="1173"/>
    </location>
</feature>
<dbReference type="PANTHER" id="PTHR10316">
    <property type="entry name" value="MEMBRANE ASSOCIATED GUANYLATE KINASE-RELATED"/>
    <property type="match status" value="1"/>
</dbReference>
<feature type="domain" description="Guanylate kinase-like" evidence="21">
    <location>
        <begin position="29"/>
        <end position="111"/>
    </location>
</feature>
<dbReference type="GO" id="GO:0005737">
    <property type="term" value="C:cytoplasm"/>
    <property type="evidence" value="ECO:0007669"/>
    <property type="project" value="UniProtKB-ARBA"/>
</dbReference>
<feature type="compositionally biased region" description="Basic and acidic residues" evidence="18">
    <location>
        <begin position="562"/>
        <end position="571"/>
    </location>
</feature>
<proteinExistence type="inferred from homology"/>
<keyword evidence="9" id="KW-0547">Nucleotide-binding</keyword>
<feature type="compositionally biased region" description="Pro residues" evidence="18">
    <location>
        <begin position="1012"/>
        <end position="1027"/>
    </location>
</feature>
<dbReference type="FunFam" id="3.30.63.10:FF:000003">
    <property type="entry name" value="Membrane-associated guanylate kinase, WW and PDZ domain-containing protein 3 isoform 1"/>
    <property type="match status" value="1"/>
</dbReference>
<comment type="subcellular location">
    <subcellularLocation>
        <location evidence="2">Cell junction</location>
        <location evidence="2">Tight junction</location>
    </subcellularLocation>
    <subcellularLocation>
        <location evidence="1">Cell membrane</location>
        <topology evidence="1">Peripheral membrane protein</topology>
    </subcellularLocation>
</comment>
<dbReference type="EMBL" id="JBHFQA010000001">
    <property type="protein sequence ID" value="KAL2104353.1"/>
    <property type="molecule type" value="Genomic_DNA"/>
</dbReference>
<evidence type="ECO:0000256" key="14">
    <source>
        <dbReference type="ARBA" id="ARBA00058771"/>
    </source>
</evidence>
<feature type="compositionally biased region" description="Basic and acidic residues" evidence="18">
    <location>
        <begin position="1104"/>
        <end position="1159"/>
    </location>
</feature>
<accession>A0ABD1KYV1</accession>
<evidence type="ECO:0000256" key="18">
    <source>
        <dbReference type="SAM" id="MobiDB-lite"/>
    </source>
</evidence>
<evidence type="ECO:0000256" key="9">
    <source>
        <dbReference type="ARBA" id="ARBA00022741"/>
    </source>
</evidence>
<dbReference type="PROSITE" id="PS50106">
    <property type="entry name" value="PDZ"/>
    <property type="match status" value="5"/>
</dbReference>
<dbReference type="FunFam" id="2.20.70.10:FF:000001">
    <property type="entry name" value="Membrane-associated guanylate kinase, WW and PDZ domain-containing protein 1"/>
    <property type="match status" value="1"/>
</dbReference>
<evidence type="ECO:0000256" key="16">
    <source>
        <dbReference type="ARBA" id="ARBA00078448"/>
    </source>
</evidence>
<dbReference type="SMART" id="SM00228">
    <property type="entry name" value="PDZ"/>
    <property type="match status" value="5"/>
</dbReference>
<evidence type="ECO:0000259" key="22">
    <source>
        <dbReference type="PROSITE" id="PS50106"/>
    </source>
</evidence>
<evidence type="ECO:0000256" key="15">
    <source>
        <dbReference type="ARBA" id="ARBA00070829"/>
    </source>
</evidence>
<dbReference type="GO" id="GO:0005923">
    <property type="term" value="C:bicellular tight junction"/>
    <property type="evidence" value="ECO:0007669"/>
    <property type="project" value="UniProtKB-SubCell"/>
</dbReference>
<evidence type="ECO:0000256" key="8">
    <source>
        <dbReference type="ARBA" id="ARBA00022737"/>
    </source>
</evidence>
<dbReference type="InterPro" id="IPR008145">
    <property type="entry name" value="GK/Ca_channel_bsu"/>
</dbReference>
<dbReference type="InterPro" id="IPR020590">
    <property type="entry name" value="Guanylate_kinase_CS"/>
</dbReference>
<feature type="domain" description="PDZ" evidence="22">
    <location>
        <begin position="748"/>
        <end position="835"/>
    </location>
</feature>
<feature type="compositionally biased region" description="Basic and acidic residues" evidence="18">
    <location>
        <begin position="863"/>
        <end position="873"/>
    </location>
</feature>
<comment type="caution">
    <text evidence="23">The sequence shown here is derived from an EMBL/GenBank/DDBJ whole genome shotgun (WGS) entry which is preliminary data.</text>
</comment>
<dbReference type="SUPFAM" id="SSF50156">
    <property type="entry name" value="PDZ domain-like"/>
    <property type="match status" value="5"/>
</dbReference>
<evidence type="ECO:0000259" key="21">
    <source>
        <dbReference type="PROSITE" id="PS50052"/>
    </source>
</evidence>
<dbReference type="InterPro" id="IPR008144">
    <property type="entry name" value="Guanylate_kin-like_dom"/>
</dbReference>
<keyword evidence="12" id="KW-0472">Membrane</keyword>
<dbReference type="FunFam" id="2.30.42.10:FF:000012">
    <property type="entry name" value="Membrane associated guanylate kinase, WW and PDZ domain containing 1"/>
    <property type="match status" value="1"/>
</dbReference>
<feature type="domain" description="PDZ" evidence="22">
    <location>
        <begin position="887"/>
        <end position="969"/>
    </location>
</feature>
<evidence type="ECO:0000256" key="4">
    <source>
        <dbReference type="ARBA" id="ARBA00016171"/>
    </source>
</evidence>
<dbReference type="Proteomes" id="UP001591681">
    <property type="component" value="Unassembled WGS sequence"/>
</dbReference>
<dbReference type="CDD" id="cd06732">
    <property type="entry name" value="PDZ2_MAGI-1_3-like"/>
    <property type="match status" value="1"/>
</dbReference>
<dbReference type="CDD" id="cd06735">
    <property type="entry name" value="PDZ5_MAGI-1_3-like"/>
    <property type="match status" value="1"/>
</dbReference>
<dbReference type="SMART" id="SM00456">
    <property type="entry name" value="WW"/>
    <property type="match status" value="2"/>
</dbReference>
<evidence type="ECO:0000256" key="3">
    <source>
        <dbReference type="ARBA" id="ARBA00007014"/>
    </source>
</evidence>
<dbReference type="PROSITE" id="PS50052">
    <property type="entry name" value="GUANYLATE_KINASE_2"/>
    <property type="match status" value="1"/>
</dbReference>
<feature type="domain" description="PDZ" evidence="22">
    <location>
        <begin position="464"/>
        <end position="527"/>
    </location>
</feature>
<dbReference type="GO" id="GO:0005886">
    <property type="term" value="C:plasma membrane"/>
    <property type="evidence" value="ECO:0007669"/>
    <property type="project" value="UniProtKB-SubCell"/>
</dbReference>
<feature type="domain" description="PDZ" evidence="22">
    <location>
        <begin position="316"/>
        <end position="383"/>
    </location>
</feature>
<evidence type="ECO:0000313" key="23">
    <source>
        <dbReference type="EMBL" id="KAL2104353.1"/>
    </source>
</evidence>
<feature type="compositionally biased region" description="Pro residues" evidence="18">
    <location>
        <begin position="577"/>
        <end position="587"/>
    </location>
</feature>
<dbReference type="SUPFAM" id="SSF52540">
    <property type="entry name" value="P-loop containing nucleoside triphosphate hydrolases"/>
    <property type="match status" value="1"/>
</dbReference>
<dbReference type="CDD" id="cd06734">
    <property type="entry name" value="PDZ4_MAGI-1_3-like"/>
    <property type="match status" value="1"/>
</dbReference>
<feature type="region of interest" description="Disordered" evidence="18">
    <location>
        <begin position="984"/>
        <end position="1274"/>
    </location>
</feature>
<evidence type="ECO:0000256" key="6">
    <source>
        <dbReference type="ARBA" id="ARBA00022475"/>
    </source>
</evidence>
<dbReference type="InterPro" id="IPR001478">
    <property type="entry name" value="PDZ"/>
</dbReference>
<comment type="similarity">
    <text evidence="3">Belongs to the MAGUK family.</text>
</comment>
<dbReference type="PANTHER" id="PTHR10316:SF10">
    <property type="entry name" value="MEMBRANE-ASSOCIATED GUANYLATE KINASE, WW AND PDZ DOMAIN-CONTAINING PROTEIN 3"/>
    <property type="match status" value="1"/>
</dbReference>
<evidence type="ECO:0000259" key="20">
    <source>
        <dbReference type="PROSITE" id="PS50020"/>
    </source>
</evidence>
<evidence type="ECO:0000256" key="5">
    <source>
        <dbReference type="ARBA" id="ARBA00022427"/>
    </source>
</evidence>
<feature type="compositionally biased region" description="Basic and acidic residues" evidence="18">
    <location>
        <begin position="1179"/>
        <end position="1235"/>
    </location>
</feature>
<feature type="compositionally biased region" description="Low complexity" evidence="18">
    <location>
        <begin position="1055"/>
        <end position="1067"/>
    </location>
</feature>
<evidence type="ECO:0000256" key="12">
    <source>
        <dbReference type="ARBA" id="ARBA00023136"/>
    </source>
</evidence>
<feature type="domain" description="PDZ" evidence="22">
    <location>
        <begin position="635"/>
        <end position="718"/>
    </location>
</feature>
<evidence type="ECO:0000313" key="24">
    <source>
        <dbReference type="Proteomes" id="UP001591681"/>
    </source>
</evidence>
<protein>
    <recommendedName>
        <fullName evidence="15">Membrane-associated guanylate kinase, WW and PDZ domain-containing protein 1</fullName>
    </recommendedName>
    <alternativeName>
        <fullName evidence="16">BAI1-associated protein 1</fullName>
    </alternativeName>
    <alternativeName>
        <fullName evidence="17">Membrane-associated guanylate kinase inverted 1</fullName>
    </alternativeName>
    <alternativeName>
        <fullName evidence="13">Membrane-associated guanylate kinase inverted 3</fullName>
    </alternativeName>
    <alternativeName>
        <fullName evidence="4">Membrane-associated guanylate kinase, WW and PDZ domain-containing protein 3</fullName>
    </alternativeName>
</protein>
<dbReference type="GO" id="GO:0005524">
    <property type="term" value="F:ATP binding"/>
    <property type="evidence" value="ECO:0007669"/>
    <property type="project" value="UniProtKB-KW"/>
</dbReference>
<dbReference type="InterPro" id="IPR027417">
    <property type="entry name" value="P-loop_NTPase"/>
</dbReference>
<keyword evidence="7" id="KW-0597">Phosphoprotein</keyword>
<dbReference type="Gene3D" id="3.30.63.10">
    <property type="entry name" value="Guanylate Kinase phosphate binding domain"/>
    <property type="match status" value="1"/>
</dbReference>
<keyword evidence="6" id="KW-1003">Cell membrane</keyword>
<dbReference type="PROSITE" id="PS01159">
    <property type="entry name" value="WW_DOMAIN_1"/>
    <property type="match status" value="2"/>
</dbReference>
<dbReference type="CDD" id="cd00201">
    <property type="entry name" value="WW"/>
    <property type="match status" value="2"/>
</dbReference>
<dbReference type="FunFam" id="2.30.42.10:FF:000005">
    <property type="entry name" value="Membrane associated guanylate kinase, WW and PDZ domain containing 1"/>
    <property type="match status" value="1"/>
</dbReference>
<evidence type="ECO:0000256" key="2">
    <source>
        <dbReference type="ARBA" id="ARBA00004435"/>
    </source>
</evidence>
<dbReference type="FunFam" id="2.30.42.10:FF:000006">
    <property type="entry name" value="Membrane associated guanylate kinase, WW and PDZ domain containing 1"/>
    <property type="match status" value="1"/>
</dbReference>
<evidence type="ECO:0000256" key="19">
    <source>
        <dbReference type="SAM" id="SignalP"/>
    </source>
</evidence>
<dbReference type="CDD" id="cd06733">
    <property type="entry name" value="PDZ3_MAGI-1_3-like"/>
    <property type="match status" value="1"/>
</dbReference>
<keyword evidence="19" id="KW-0732">Signal</keyword>
<dbReference type="FunFam" id="2.30.42.10:FF:000042">
    <property type="entry name" value="Membrane-associated guanylate kinase, WW and PDZ domain-containing protein 3 isoform 1"/>
    <property type="match status" value="1"/>
</dbReference>
<gene>
    <name evidence="23" type="ORF">ACEWY4_001221</name>
</gene>
<feature type="domain" description="WW" evidence="20">
    <location>
        <begin position="242"/>
        <end position="275"/>
    </location>
</feature>
<keyword evidence="11" id="KW-0965">Cell junction</keyword>
<feature type="compositionally biased region" description="Polar residues" evidence="18">
    <location>
        <begin position="984"/>
        <end position="997"/>
    </location>
</feature>
<dbReference type="InterPro" id="IPR001202">
    <property type="entry name" value="WW_dom"/>
</dbReference>
<feature type="region of interest" description="Disordered" evidence="18">
    <location>
        <begin position="124"/>
        <end position="188"/>
    </location>
</feature>
<dbReference type="SUPFAM" id="SSF51045">
    <property type="entry name" value="WW domain"/>
    <property type="match status" value="2"/>
</dbReference>
<dbReference type="SMART" id="SM00072">
    <property type="entry name" value="GuKc"/>
    <property type="match status" value="1"/>
</dbReference>
<dbReference type="Pfam" id="PF00595">
    <property type="entry name" value="PDZ"/>
    <property type="match status" value="4"/>
</dbReference>
<evidence type="ECO:0000256" key="11">
    <source>
        <dbReference type="ARBA" id="ARBA00022949"/>
    </source>
</evidence>
<evidence type="ECO:0000256" key="10">
    <source>
        <dbReference type="ARBA" id="ARBA00022840"/>
    </source>
</evidence>
<evidence type="ECO:0000256" key="17">
    <source>
        <dbReference type="ARBA" id="ARBA00079517"/>
    </source>
</evidence>
<organism evidence="23 24">
    <name type="scientific">Coilia grayii</name>
    <name type="common">Gray's grenadier anchovy</name>
    <dbReference type="NCBI Taxonomy" id="363190"/>
    <lineage>
        <taxon>Eukaryota</taxon>
        <taxon>Metazoa</taxon>
        <taxon>Chordata</taxon>
        <taxon>Craniata</taxon>
        <taxon>Vertebrata</taxon>
        <taxon>Euteleostomi</taxon>
        <taxon>Actinopterygii</taxon>
        <taxon>Neopterygii</taxon>
        <taxon>Teleostei</taxon>
        <taxon>Clupei</taxon>
        <taxon>Clupeiformes</taxon>
        <taxon>Clupeoidei</taxon>
        <taxon>Engraulidae</taxon>
        <taxon>Coilinae</taxon>
        <taxon>Coilia</taxon>
    </lineage>
</organism>
<keyword evidence="10" id="KW-0067">ATP-binding</keyword>
<dbReference type="PROSITE" id="PS00856">
    <property type="entry name" value="GUANYLATE_KINASE_1"/>
    <property type="match status" value="1"/>
</dbReference>
<name>A0ABD1KYV1_9TELE</name>
<dbReference type="FunFam" id="2.30.42.10:FF:000015">
    <property type="entry name" value="Membrane associated guanylate kinase, WW and PDZ domain containing 1"/>
    <property type="match status" value="1"/>
</dbReference>
<sequence>MHRGCLLFLLQPVGNTVTILCKVLNTDLRHYLSLQFQKGSLDHKLQQVIRDNLYLRTIPCTTRQPREGEVAGVDYNFISVEEFRILEENGQLLESGTYDGNYYGTPKPALEPGGEQEAEYGGLFEEDFGEGQRRRTASVSRIERSSSAPEEEDDEEQQPSVPNGLAVAEDGGGGGRRAVPSYTHPRNALEVEPSLEPLPTNWEMAYTETGMVYFIDHNTKTTTWLDPRQAKKAKPPEKCEDGELPYGWERIEDPQYGVYYVDHINQRTQFENPVVEAKKRLAQDTSASQPTQIPAECVCGDGFTRDPGALRGTLLRASLRKSVGGFGFTIIGGDRPDEFLQVKNVLNDGPAQYSDIAPGDVIVEVDGRCVLGKTHAEVVQLFQAVPVGQQTDLLLCRGYPLPEDSGSSQDGTASGGGGGGGGGIAEAVPVPILVPGVDGQLLSADALVSSTEPDGTLLQPQLVEVALQKGPGGFGFAIADSPLGQKVKMILDAQSCRGLLKGDVIKEINRRNVQTLSHTQVVDLLKELPIGGAATLLVLRGGHTSPVKSLKPSAMASHSKHERQEKLEKQDMSPSPEALPPPEPPVPAAAAAPPQSLPFPPNMIRSASPKLDPSQLYLKSKAMLENKPPNTKELDVFIKRDQESGFGFRVLGGEGPEQPVYIGAIVPLGAAERDGRLRAGDELICIDGAPVTGCSHKQVLDLMTNAARNGQVMLTVRRKVTYLEGAEEEAAQAPSSSPQLQLHAQAYNVTLQRRDNEGFGFVILTSKSKPPPGVIPHKIGRIIEGSPTDRCGQLKVGDRISAVNSQSIMELSHNDIVLLIKEAGSVVTLTVVPEEEHNGPVSGTSSAKESPALQHKAMGQQPARDDRNGEDKSLVGTSEANAQGCFPVELRRGPRGFGFSLRGGQEYNMGLYILRLAEDGPALRDGRIHVGDQIVEINGEPTQGITHTRAIELIQAGGSRVLLLLRPGLGLVPDSNGREMMATSLSDHQHQPASSSDPCEHATSPPLTTADEPPPPLQHPTTDPEPSPRNSHGDPVASPSRSERSRSPRKKDRATSSSSSITTPAAGAGTGTGVGAANQHDRRAAAAGGQCDGHPRSVSPKKTARWEQEAQRPEEVVGRERRRRGEEEPNHKHDRETGEVHPEPSKGTNERRRGDKGQTQKDAVSHNSESGTLSRKPHRDRDANTEKERNRQGGREQDGERRERERKGRERDREKESREAKARAAAEEDSRREARGSNSNLAPDTLGREKKAQITPGPWKVPSSSRIHSQVEGL</sequence>
<dbReference type="GO" id="GO:0005634">
    <property type="term" value="C:nucleus"/>
    <property type="evidence" value="ECO:0007669"/>
    <property type="project" value="UniProtKB-ARBA"/>
</dbReference>
<comment type="function">
    <text evidence="14">Plays a role in coupling actin fibers to cell junctions in endothelial cells, via its interaction with AMOTL2 and CDH5. May regulate acid-induced ASIC3 currents by modulating its expression at the cell surface.</text>
</comment>
<reference evidence="23 24" key="1">
    <citation type="submission" date="2024-09" db="EMBL/GenBank/DDBJ databases">
        <title>A chromosome-level genome assembly of Gray's grenadier anchovy, Coilia grayii.</title>
        <authorList>
            <person name="Fu Z."/>
        </authorList>
    </citation>
    <scope>NUCLEOTIDE SEQUENCE [LARGE SCALE GENOMIC DNA]</scope>
    <source>
        <strain evidence="23">G4</strain>
        <tissue evidence="23">Muscle</tissue>
    </source>
</reference>
<keyword evidence="8" id="KW-0677">Repeat</keyword>
<dbReference type="Pfam" id="PF00625">
    <property type="entry name" value="Guanylate_kin"/>
    <property type="match status" value="1"/>
</dbReference>
<feature type="region of interest" description="Disordered" evidence="18">
    <location>
        <begin position="546"/>
        <end position="598"/>
    </location>
</feature>
<feature type="chain" id="PRO_5044778465" description="Membrane-associated guanylate kinase, WW and PDZ domain-containing protein 1" evidence="19">
    <location>
        <begin position="17"/>
        <end position="1274"/>
    </location>
</feature>
<keyword evidence="24" id="KW-1185">Reference proteome</keyword>
<feature type="region of interest" description="Disordered" evidence="18">
    <location>
        <begin position="834"/>
        <end position="878"/>
    </location>
</feature>
<dbReference type="InterPro" id="IPR036020">
    <property type="entry name" value="WW_dom_sf"/>
</dbReference>